<dbReference type="GO" id="GO:0005737">
    <property type="term" value="C:cytoplasm"/>
    <property type="evidence" value="ECO:0007669"/>
    <property type="project" value="UniProtKB-SubCell"/>
</dbReference>
<keyword evidence="4" id="KW-0238">DNA-binding</keyword>
<dbReference type="RefSeq" id="WP_129921053.1">
    <property type="nucleotide sequence ID" value="NZ_SEWE01000018.1"/>
</dbReference>
<dbReference type="PANTHER" id="PTHR33164">
    <property type="entry name" value="TRANSCRIPTIONAL REGULATOR, MARR FAMILY"/>
    <property type="match status" value="1"/>
</dbReference>
<dbReference type="PRINTS" id="PR00598">
    <property type="entry name" value="HTHMARR"/>
</dbReference>
<dbReference type="InterPro" id="IPR039422">
    <property type="entry name" value="MarR/SlyA-like"/>
</dbReference>
<evidence type="ECO:0000256" key="3">
    <source>
        <dbReference type="ARBA" id="ARBA00023015"/>
    </source>
</evidence>
<dbReference type="EMBL" id="SEWE01000018">
    <property type="protein sequence ID" value="RYU79542.1"/>
    <property type="molecule type" value="Genomic_DNA"/>
</dbReference>
<dbReference type="Gene3D" id="1.10.10.10">
    <property type="entry name" value="Winged helix-like DNA-binding domain superfamily/Winged helix DNA-binding domain"/>
    <property type="match status" value="1"/>
</dbReference>
<dbReference type="SUPFAM" id="SSF46785">
    <property type="entry name" value="Winged helix' DNA-binding domain"/>
    <property type="match status" value="1"/>
</dbReference>
<accession>A0A4Q5LB73</accession>
<dbReference type="FunFam" id="1.10.10.10:FF:000163">
    <property type="entry name" value="MarR family transcriptional regulator"/>
    <property type="match status" value="1"/>
</dbReference>
<name>A0A4Q5LB73_9BACT</name>
<keyword evidence="3" id="KW-0805">Transcription regulation</keyword>
<dbReference type="OrthoDB" id="9806864at2"/>
<dbReference type="Pfam" id="PF01047">
    <property type="entry name" value="MarR"/>
    <property type="match status" value="1"/>
</dbReference>
<evidence type="ECO:0000313" key="8">
    <source>
        <dbReference type="Proteomes" id="UP000294155"/>
    </source>
</evidence>
<evidence type="ECO:0000313" key="7">
    <source>
        <dbReference type="EMBL" id="RYU79542.1"/>
    </source>
</evidence>
<comment type="subcellular location">
    <subcellularLocation>
        <location evidence="1">Cytoplasm</location>
    </subcellularLocation>
</comment>
<dbReference type="Proteomes" id="UP000294155">
    <property type="component" value="Unassembled WGS sequence"/>
</dbReference>
<dbReference type="PANTHER" id="PTHR33164:SF5">
    <property type="entry name" value="ORGANIC HYDROPEROXIDE RESISTANCE TRANSCRIPTIONAL REGULATOR"/>
    <property type="match status" value="1"/>
</dbReference>
<keyword evidence="5" id="KW-0804">Transcription</keyword>
<evidence type="ECO:0000256" key="1">
    <source>
        <dbReference type="ARBA" id="ARBA00004496"/>
    </source>
</evidence>
<keyword evidence="2" id="KW-0963">Cytoplasm</keyword>
<evidence type="ECO:0000259" key="6">
    <source>
        <dbReference type="PROSITE" id="PS50995"/>
    </source>
</evidence>
<dbReference type="SMART" id="SM00347">
    <property type="entry name" value="HTH_MARR"/>
    <property type="match status" value="1"/>
</dbReference>
<organism evidence="7 8">
    <name type="scientific">Hymenobacter persicinus</name>
    <dbReference type="NCBI Taxonomy" id="2025506"/>
    <lineage>
        <taxon>Bacteria</taxon>
        <taxon>Pseudomonadati</taxon>
        <taxon>Bacteroidota</taxon>
        <taxon>Cytophagia</taxon>
        <taxon>Cytophagales</taxon>
        <taxon>Hymenobacteraceae</taxon>
        <taxon>Hymenobacter</taxon>
    </lineage>
</organism>
<protein>
    <submittedName>
        <fullName evidence="7">MarR family transcriptional regulator</fullName>
    </submittedName>
</protein>
<sequence length="150" mass="17422">MSEQTSFSADNEWQKLENQLCFPIYAVSRLLTKAYQPYLQTLDLTYPQYLVLLALWEHENLTVKELGEKLLLDSGTLTPLLKRMEQKQWLSRRRDPRDERSVIITLLPAGRALQQQACQVPHQLLDKMGLAPAEFEALRLQLQTLLTRLS</sequence>
<evidence type="ECO:0000256" key="5">
    <source>
        <dbReference type="ARBA" id="ARBA00023163"/>
    </source>
</evidence>
<evidence type="ECO:0000256" key="4">
    <source>
        <dbReference type="ARBA" id="ARBA00023125"/>
    </source>
</evidence>
<dbReference type="InterPro" id="IPR000835">
    <property type="entry name" value="HTH_MarR-typ"/>
</dbReference>
<evidence type="ECO:0000256" key="2">
    <source>
        <dbReference type="ARBA" id="ARBA00022490"/>
    </source>
</evidence>
<dbReference type="GO" id="GO:0003700">
    <property type="term" value="F:DNA-binding transcription factor activity"/>
    <property type="evidence" value="ECO:0007669"/>
    <property type="project" value="InterPro"/>
</dbReference>
<dbReference type="GO" id="GO:0003677">
    <property type="term" value="F:DNA binding"/>
    <property type="evidence" value="ECO:0007669"/>
    <property type="project" value="UniProtKB-KW"/>
</dbReference>
<dbReference type="GO" id="GO:0006950">
    <property type="term" value="P:response to stress"/>
    <property type="evidence" value="ECO:0007669"/>
    <property type="project" value="TreeGrafter"/>
</dbReference>
<reference evidence="7 8" key="1">
    <citation type="submission" date="2019-02" db="EMBL/GenBank/DDBJ databases">
        <title>Bacterial novel species isolated from soil.</title>
        <authorList>
            <person name="Jung H.-Y."/>
        </authorList>
    </citation>
    <scope>NUCLEOTIDE SEQUENCE [LARGE SCALE GENOMIC DNA]</scope>
    <source>
        <strain evidence="7 8">1-3-3-3</strain>
    </source>
</reference>
<dbReference type="AlphaFoldDB" id="A0A4Q5LB73"/>
<keyword evidence="8" id="KW-1185">Reference proteome</keyword>
<gene>
    <name evidence="7" type="ORF">EWM57_10255</name>
</gene>
<proteinExistence type="predicted"/>
<dbReference type="PROSITE" id="PS50995">
    <property type="entry name" value="HTH_MARR_2"/>
    <property type="match status" value="1"/>
</dbReference>
<feature type="domain" description="HTH marR-type" evidence="6">
    <location>
        <begin position="17"/>
        <end position="150"/>
    </location>
</feature>
<dbReference type="InterPro" id="IPR036390">
    <property type="entry name" value="WH_DNA-bd_sf"/>
</dbReference>
<dbReference type="InterPro" id="IPR036388">
    <property type="entry name" value="WH-like_DNA-bd_sf"/>
</dbReference>
<comment type="caution">
    <text evidence="7">The sequence shown here is derived from an EMBL/GenBank/DDBJ whole genome shotgun (WGS) entry which is preliminary data.</text>
</comment>